<organism evidence="2 3">
    <name type="scientific">Microbacterium hominis</name>
    <dbReference type="NCBI Taxonomy" id="162426"/>
    <lineage>
        <taxon>Bacteria</taxon>
        <taxon>Bacillati</taxon>
        <taxon>Actinomycetota</taxon>
        <taxon>Actinomycetes</taxon>
        <taxon>Micrococcales</taxon>
        <taxon>Microbacteriaceae</taxon>
        <taxon>Microbacterium</taxon>
    </lineage>
</organism>
<dbReference type="Pfam" id="PF08818">
    <property type="entry name" value="DUF1801"/>
    <property type="match status" value="1"/>
</dbReference>
<accession>A0A7D4UAH8</accession>
<name>A0A7D4UAH8_9MICO</name>
<dbReference type="InterPro" id="IPR014922">
    <property type="entry name" value="YdhG-like"/>
</dbReference>
<evidence type="ECO:0000259" key="1">
    <source>
        <dbReference type="Pfam" id="PF08818"/>
    </source>
</evidence>
<dbReference type="AlphaFoldDB" id="A0A7D4UAH8"/>
<proteinExistence type="predicted"/>
<dbReference type="Gene3D" id="3.90.1150.200">
    <property type="match status" value="1"/>
</dbReference>
<reference evidence="2 3" key="1">
    <citation type="submission" date="2020-05" db="EMBL/GenBank/DDBJ databases">
        <title>Strain PA2F3 complete genome.</title>
        <authorList>
            <person name="Kim Y.-S."/>
            <person name="Kim S.-J."/>
            <person name="Jung H.-k."/>
            <person name="Kim S.-E."/>
            <person name="Kim K.-H."/>
        </authorList>
    </citation>
    <scope>NUCLEOTIDE SEQUENCE [LARGE SCALE GENOMIC DNA]</scope>
    <source>
        <strain evidence="2 3">PA2F3</strain>
    </source>
</reference>
<evidence type="ECO:0000313" key="3">
    <source>
        <dbReference type="Proteomes" id="UP000502498"/>
    </source>
</evidence>
<dbReference type="EMBL" id="CP054038">
    <property type="protein sequence ID" value="QKJ18483.1"/>
    <property type="molecule type" value="Genomic_DNA"/>
</dbReference>
<protein>
    <submittedName>
        <fullName evidence="2">DUF1801 domain-containing protein</fullName>
    </submittedName>
</protein>
<feature type="domain" description="YdhG-like" evidence="1">
    <location>
        <begin position="19"/>
        <end position="135"/>
    </location>
</feature>
<evidence type="ECO:0000313" key="2">
    <source>
        <dbReference type="EMBL" id="QKJ18483.1"/>
    </source>
</evidence>
<dbReference type="Proteomes" id="UP000502498">
    <property type="component" value="Chromosome"/>
</dbReference>
<dbReference type="RefSeq" id="WP_172988925.1">
    <property type="nucleotide sequence ID" value="NZ_CP054038.1"/>
</dbReference>
<gene>
    <name evidence="2" type="ORF">HQM25_03155</name>
</gene>
<dbReference type="SUPFAM" id="SSF159888">
    <property type="entry name" value="YdhG-like"/>
    <property type="match status" value="1"/>
</dbReference>
<sequence length="144" mass="15607">MERSATSVDDYLAALDDPRRDQLARLDALIRERMPAAARVLWTGVFWGGTDQEIIGYGDWSYSRSDGTPVEWFRVGAALQKNHVSVYLNATEDGQYLAKKYGAGLGRVKVGSAAVSFPSLDRIDLDELGRLVALAATAGDDGAV</sequence>